<evidence type="ECO:0000256" key="2">
    <source>
        <dbReference type="ARBA" id="ARBA00007886"/>
    </source>
</evidence>
<feature type="domain" description="Spore germination protein N-terminal" evidence="9">
    <location>
        <begin position="24"/>
        <end position="201"/>
    </location>
</feature>
<evidence type="ECO:0000256" key="6">
    <source>
        <dbReference type="ARBA" id="ARBA00023139"/>
    </source>
</evidence>
<keyword evidence="5" id="KW-0472">Membrane</keyword>
<reference evidence="10 11" key="1">
    <citation type="submission" date="2019-06" db="EMBL/GenBank/DDBJ databases">
        <title>Sorghum-associated microbial communities from plants grown in Nebraska, USA.</title>
        <authorList>
            <person name="Schachtman D."/>
        </authorList>
    </citation>
    <scope>NUCLEOTIDE SEQUENCE [LARGE SCALE GENOMIC DNA]</scope>
    <source>
        <strain evidence="10 11">2482</strain>
    </source>
</reference>
<name>A0A561DP11_9BACI</name>
<dbReference type="InterPro" id="IPR046953">
    <property type="entry name" value="Spore_GerAC-like_C"/>
</dbReference>
<comment type="caution">
    <text evidence="10">The sequence shown here is derived from an EMBL/GenBank/DDBJ whole genome shotgun (WGS) entry which is preliminary data.</text>
</comment>
<feature type="domain" description="Spore germination GerAC-like C-terminal" evidence="8">
    <location>
        <begin position="229"/>
        <end position="391"/>
    </location>
</feature>
<dbReference type="InterPro" id="IPR038501">
    <property type="entry name" value="Spore_GerAC_C_sf"/>
</dbReference>
<dbReference type="PANTHER" id="PTHR35789">
    <property type="entry name" value="SPORE GERMINATION PROTEIN B3"/>
    <property type="match status" value="1"/>
</dbReference>
<dbReference type="AlphaFoldDB" id="A0A561DP11"/>
<dbReference type="GO" id="GO:0016020">
    <property type="term" value="C:membrane"/>
    <property type="evidence" value="ECO:0007669"/>
    <property type="project" value="UniProtKB-SubCell"/>
</dbReference>
<organism evidence="10 11">
    <name type="scientific">Neobacillus bataviensis</name>
    <dbReference type="NCBI Taxonomy" id="220685"/>
    <lineage>
        <taxon>Bacteria</taxon>
        <taxon>Bacillati</taxon>
        <taxon>Bacillota</taxon>
        <taxon>Bacilli</taxon>
        <taxon>Bacillales</taxon>
        <taxon>Bacillaceae</taxon>
        <taxon>Neobacillus</taxon>
    </lineage>
</organism>
<protein>
    <submittedName>
        <fullName evidence="10">Spore germination protein KC</fullName>
    </submittedName>
</protein>
<keyword evidence="11" id="KW-1185">Reference proteome</keyword>
<evidence type="ECO:0000256" key="1">
    <source>
        <dbReference type="ARBA" id="ARBA00004635"/>
    </source>
</evidence>
<evidence type="ECO:0000259" key="8">
    <source>
        <dbReference type="Pfam" id="PF05504"/>
    </source>
</evidence>
<evidence type="ECO:0000313" key="10">
    <source>
        <dbReference type="EMBL" id="TWE05059.1"/>
    </source>
</evidence>
<evidence type="ECO:0000256" key="5">
    <source>
        <dbReference type="ARBA" id="ARBA00023136"/>
    </source>
</evidence>
<dbReference type="NCBIfam" id="TIGR02887">
    <property type="entry name" value="spore_ger_x_C"/>
    <property type="match status" value="1"/>
</dbReference>
<comment type="similarity">
    <text evidence="2">Belongs to the GerABKC lipoprotein family.</text>
</comment>
<dbReference type="Proteomes" id="UP000319671">
    <property type="component" value="Unassembled WGS sequence"/>
</dbReference>
<evidence type="ECO:0000259" key="9">
    <source>
        <dbReference type="Pfam" id="PF25198"/>
    </source>
</evidence>
<dbReference type="EMBL" id="VIVN01000003">
    <property type="protein sequence ID" value="TWE05059.1"/>
    <property type="molecule type" value="Genomic_DNA"/>
</dbReference>
<keyword evidence="7" id="KW-0449">Lipoprotein</keyword>
<dbReference type="InterPro" id="IPR008844">
    <property type="entry name" value="Spore_GerAC-like"/>
</dbReference>
<keyword evidence="6" id="KW-0564">Palmitate</keyword>
<evidence type="ECO:0000313" key="11">
    <source>
        <dbReference type="Proteomes" id="UP000319671"/>
    </source>
</evidence>
<dbReference type="InterPro" id="IPR057336">
    <property type="entry name" value="GerAC_N"/>
</dbReference>
<dbReference type="Gene3D" id="3.30.300.210">
    <property type="entry name" value="Nutrient germinant receptor protein C, domain 3"/>
    <property type="match status" value="1"/>
</dbReference>
<dbReference type="GO" id="GO:0009847">
    <property type="term" value="P:spore germination"/>
    <property type="evidence" value="ECO:0007669"/>
    <property type="project" value="InterPro"/>
</dbReference>
<evidence type="ECO:0000256" key="7">
    <source>
        <dbReference type="ARBA" id="ARBA00023288"/>
    </source>
</evidence>
<dbReference type="Gene3D" id="6.20.190.10">
    <property type="entry name" value="Nutrient germinant receptor protein C, domain 1"/>
    <property type="match status" value="1"/>
</dbReference>
<dbReference type="Pfam" id="PF25198">
    <property type="entry name" value="Spore_GerAC_N"/>
    <property type="match status" value="1"/>
</dbReference>
<evidence type="ECO:0000256" key="4">
    <source>
        <dbReference type="ARBA" id="ARBA00022729"/>
    </source>
</evidence>
<accession>A0A561DP11</accession>
<keyword evidence="3" id="KW-0309">Germination</keyword>
<keyword evidence="4" id="KW-0732">Signal</keyword>
<proteinExistence type="inferred from homology"/>
<gene>
    <name evidence="10" type="ORF">FB550_103234</name>
</gene>
<sequence>MKVKGAILTVLLVVMVALLSGCWNQRELNKIAIVMAMGVDKVEQTDNYRVSFQVVNPGAVASGQTGGGAGAVEMPVTVFTSTGRTLLEAIRKSSQRVPRELFFSHMQLLVIGEDLAKSGVTELFDYFDRGHEVRLTTKVIVTRGTKAESILKILTPLEKIPANGLAGEMDMSEKLWSENINNTIDDVIKTFVTEGKNPIISGAAIIGNTKEGFKKTEQSSPPTLMETRGVAIFKDGKLSRWVDGHAARGILLVQNKVKSTLVVLKPTGNKEVDIEILRSLTDVRTEIKAGIPLIHIRIRQEGQLGGITYPLDLSKSKELVKLQKEWSKVTNKEVKEAVKVAESAKSDIFGIGEGMKRSNPKEWEGLKKEWNETFVKAKVYVTVDSIIRRTGMRTKPYLSDLEE</sequence>
<dbReference type="Pfam" id="PF05504">
    <property type="entry name" value="Spore_GerAC"/>
    <property type="match status" value="1"/>
</dbReference>
<comment type="subcellular location">
    <subcellularLocation>
        <location evidence="1">Membrane</location>
        <topology evidence="1">Lipid-anchor</topology>
    </subcellularLocation>
</comment>
<dbReference type="RefSeq" id="WP_144563561.1">
    <property type="nucleotide sequence ID" value="NZ_VIVN01000003.1"/>
</dbReference>
<dbReference type="PROSITE" id="PS51257">
    <property type="entry name" value="PROKAR_LIPOPROTEIN"/>
    <property type="match status" value="1"/>
</dbReference>
<evidence type="ECO:0000256" key="3">
    <source>
        <dbReference type="ARBA" id="ARBA00022544"/>
    </source>
</evidence>
<dbReference type="PANTHER" id="PTHR35789:SF1">
    <property type="entry name" value="SPORE GERMINATION PROTEIN B3"/>
    <property type="match status" value="1"/>
</dbReference>